<name>A0A2W5ND46_RHOSU</name>
<keyword evidence="1" id="KW-0175">Coiled coil</keyword>
<feature type="coiled-coil region" evidence="1">
    <location>
        <begin position="42"/>
        <end position="69"/>
    </location>
</feature>
<protein>
    <recommendedName>
        <fullName evidence="4">DUF4164 family protein</fullName>
    </recommendedName>
</protein>
<dbReference type="Proteomes" id="UP000249185">
    <property type="component" value="Unassembled WGS sequence"/>
</dbReference>
<organism evidence="2 3">
    <name type="scientific">Rhodovulum sulfidophilum</name>
    <name type="common">Rhodobacter sulfidophilus</name>
    <dbReference type="NCBI Taxonomy" id="35806"/>
    <lineage>
        <taxon>Bacteria</taxon>
        <taxon>Pseudomonadati</taxon>
        <taxon>Pseudomonadota</taxon>
        <taxon>Alphaproteobacteria</taxon>
        <taxon>Rhodobacterales</taxon>
        <taxon>Paracoccaceae</taxon>
        <taxon>Rhodovulum</taxon>
    </lineage>
</organism>
<gene>
    <name evidence="2" type="ORF">DI556_04680</name>
</gene>
<evidence type="ECO:0008006" key="4">
    <source>
        <dbReference type="Google" id="ProtNLM"/>
    </source>
</evidence>
<accession>A0A2W5ND46</accession>
<sequence length="87" mass="9321">MSQITELDEQITEALGRLRAALAAREAAAAAEADGPDPKERITALESEKAELAEELARLQAKRDKDVAALDDLIAQLKPLIQEVGDA</sequence>
<evidence type="ECO:0000313" key="2">
    <source>
        <dbReference type="EMBL" id="PZQ51461.1"/>
    </source>
</evidence>
<reference evidence="2 3" key="1">
    <citation type="submission" date="2017-08" db="EMBL/GenBank/DDBJ databases">
        <title>Infants hospitalized years apart are colonized by the same room-sourced microbial strains.</title>
        <authorList>
            <person name="Brooks B."/>
            <person name="Olm M.R."/>
            <person name="Firek B.A."/>
            <person name="Baker R."/>
            <person name="Thomas B.C."/>
            <person name="Morowitz M.J."/>
            <person name="Banfield J.F."/>
        </authorList>
    </citation>
    <scope>NUCLEOTIDE SEQUENCE [LARGE SCALE GENOMIC DNA]</scope>
    <source>
        <strain evidence="2">S2_005_002_R2_34</strain>
    </source>
</reference>
<proteinExistence type="predicted"/>
<evidence type="ECO:0000256" key="1">
    <source>
        <dbReference type="SAM" id="Coils"/>
    </source>
</evidence>
<evidence type="ECO:0000313" key="3">
    <source>
        <dbReference type="Proteomes" id="UP000249185"/>
    </source>
</evidence>
<dbReference type="EMBL" id="QFPW01000002">
    <property type="protein sequence ID" value="PZQ51461.1"/>
    <property type="molecule type" value="Genomic_DNA"/>
</dbReference>
<dbReference type="AlphaFoldDB" id="A0A2W5ND46"/>
<comment type="caution">
    <text evidence="2">The sequence shown here is derived from an EMBL/GenBank/DDBJ whole genome shotgun (WGS) entry which is preliminary data.</text>
</comment>